<dbReference type="EMBL" id="QEAO01000003">
    <property type="protein sequence ID" value="TPX36908.1"/>
    <property type="molecule type" value="Genomic_DNA"/>
</dbReference>
<dbReference type="OrthoDB" id="125856at2759"/>
<evidence type="ECO:0000256" key="3">
    <source>
        <dbReference type="ARBA" id="ARBA00022483"/>
    </source>
</evidence>
<dbReference type="InterPro" id="IPR048627">
    <property type="entry name" value="Sec10_HB"/>
</dbReference>
<feature type="domain" description="Exocyst complex component Sec10-like alpha-helical bundle" evidence="6">
    <location>
        <begin position="169"/>
        <end position="754"/>
    </location>
</feature>
<comment type="caution">
    <text evidence="8">The sequence shown here is derived from an EMBL/GenBank/DDBJ whole genome shotgun (WGS) entry which is preliminary data.</text>
</comment>
<gene>
    <name evidence="8" type="ORF">SmJEL517_g00874</name>
</gene>
<dbReference type="GO" id="GO:0006893">
    <property type="term" value="P:Golgi to plasma membrane transport"/>
    <property type="evidence" value="ECO:0007669"/>
    <property type="project" value="TreeGrafter"/>
</dbReference>
<evidence type="ECO:0000256" key="4">
    <source>
        <dbReference type="ARBA" id="ARBA00023054"/>
    </source>
</evidence>
<dbReference type="GeneID" id="42002099"/>
<protein>
    <submittedName>
        <fullName evidence="8">Uncharacterized protein</fullName>
    </submittedName>
</protein>
<keyword evidence="2" id="KW-0813">Transport</keyword>
<evidence type="ECO:0000256" key="2">
    <source>
        <dbReference type="ARBA" id="ARBA00022448"/>
    </source>
</evidence>
<dbReference type="Proteomes" id="UP000319731">
    <property type="component" value="Unassembled WGS sequence"/>
</dbReference>
<evidence type="ECO:0000313" key="9">
    <source>
        <dbReference type="Proteomes" id="UP000319731"/>
    </source>
</evidence>
<proteinExistence type="inferred from homology"/>
<evidence type="ECO:0000256" key="1">
    <source>
        <dbReference type="ARBA" id="ARBA00006572"/>
    </source>
</evidence>
<dbReference type="GO" id="GO:0006887">
    <property type="term" value="P:exocytosis"/>
    <property type="evidence" value="ECO:0007669"/>
    <property type="project" value="UniProtKB-KW"/>
</dbReference>
<dbReference type="PANTHER" id="PTHR12100:SF0">
    <property type="entry name" value="EXOCYST COMPLEX COMPONENT 5"/>
    <property type="match status" value="1"/>
</dbReference>
<dbReference type="RefSeq" id="XP_031026979.1">
    <property type="nucleotide sequence ID" value="XM_031166802.1"/>
</dbReference>
<evidence type="ECO:0000313" key="8">
    <source>
        <dbReference type="EMBL" id="TPX36908.1"/>
    </source>
</evidence>
<evidence type="ECO:0000256" key="5">
    <source>
        <dbReference type="SAM" id="Coils"/>
    </source>
</evidence>
<organism evidence="8 9">
    <name type="scientific">Synchytrium microbalum</name>
    <dbReference type="NCBI Taxonomy" id="1806994"/>
    <lineage>
        <taxon>Eukaryota</taxon>
        <taxon>Fungi</taxon>
        <taxon>Fungi incertae sedis</taxon>
        <taxon>Chytridiomycota</taxon>
        <taxon>Chytridiomycota incertae sedis</taxon>
        <taxon>Chytridiomycetes</taxon>
        <taxon>Synchytriales</taxon>
        <taxon>Synchytriaceae</taxon>
        <taxon>Synchytrium</taxon>
    </lineage>
</organism>
<reference evidence="8 9" key="1">
    <citation type="journal article" date="2019" name="Sci. Rep.">
        <title>Comparative genomics of chytrid fungi reveal insights into the obligate biotrophic and pathogenic lifestyle of Synchytrium endobioticum.</title>
        <authorList>
            <person name="van de Vossenberg B.T.L.H."/>
            <person name="Warris S."/>
            <person name="Nguyen H.D.T."/>
            <person name="van Gent-Pelzer M.P.E."/>
            <person name="Joly D.L."/>
            <person name="van de Geest H.C."/>
            <person name="Bonants P.J.M."/>
            <person name="Smith D.S."/>
            <person name="Levesque C.A."/>
            <person name="van der Lee T.A.J."/>
        </authorList>
    </citation>
    <scope>NUCLEOTIDE SEQUENCE [LARGE SCALE GENOMIC DNA]</scope>
    <source>
        <strain evidence="8 9">JEL517</strain>
    </source>
</reference>
<feature type="coiled-coil region" evidence="5">
    <location>
        <begin position="51"/>
        <end position="92"/>
    </location>
</feature>
<dbReference type="Pfam" id="PF20667">
    <property type="entry name" value="Sec10_N"/>
    <property type="match status" value="1"/>
</dbReference>
<dbReference type="Pfam" id="PF07393">
    <property type="entry name" value="Sec10_HB"/>
    <property type="match status" value="1"/>
</dbReference>
<dbReference type="InterPro" id="IPR009976">
    <property type="entry name" value="Sec10-like"/>
</dbReference>
<dbReference type="GO" id="GO:0000145">
    <property type="term" value="C:exocyst"/>
    <property type="evidence" value="ECO:0007669"/>
    <property type="project" value="TreeGrafter"/>
</dbReference>
<comment type="similarity">
    <text evidence="1">Belongs to the SEC10 family.</text>
</comment>
<dbReference type="AlphaFoldDB" id="A0A507CC42"/>
<keyword evidence="3" id="KW-0268">Exocytosis</keyword>
<dbReference type="PANTHER" id="PTHR12100">
    <property type="entry name" value="SEC10"/>
    <property type="match status" value="1"/>
</dbReference>
<keyword evidence="4 5" id="KW-0175">Coiled coil</keyword>
<name>A0A507CC42_9FUNG</name>
<evidence type="ECO:0000259" key="7">
    <source>
        <dbReference type="Pfam" id="PF20667"/>
    </source>
</evidence>
<accession>A0A507CC42</accession>
<sequence length="766" mass="86657">MADGSAVKEHLKADNFKGTHFNKREIVENLSSKLVQQARANPREFDPKPFLRTFEVALDELKRVRKNFQRKIDDLEDEEASTERTRRKKMAEIYTSFESVSQAYEMLEAQIGEVGNTAIRIGEQLETIDRQRTRALEAKELIEFYMEFNTGRSAKLEQLSSSGPEGELKSAIVLRRLNAIAKDVDIPGTDMARMHIERFCEDMEKKMLDVFDRAYKSGDKATMKHCARTLYDFNGGGSSVQLYVNQHDFFMSRLRLGDSLLPPESYFNLLAKSPSPPPADPQLEWQVISTVFPNAASVMQNFVQRIFAQSIQNYVENSVGAAEEKSDLAFLRCLASCHSTISALVTDLNKFDATTIALKSTSGLVLTNILERSFGDLFVPYTEGTRYIERECRCLVACFDDVLEAFKNFTTSRKSPTRKQHKQSLATPVLGAQSVAQLLNISGLGSSDKTDDSEMAEASTPSTDTTLKLLAIHLEGIQRCKELSTPSDMPRHMRILFDHLVEQVGKRYLEMAIDLFMEDSFPHDSKMSNEPDLRSLGLVFVANQVLQLFQLHFQNSILPVVMNSPAVHRDLVVVKNEYMASVESRLNSLLQKQIDVIERWIDILLGRQKKTDFRPKDELSAASVVQATQPCQIVCDFLRKVYFQASKCLNRDNSDLFLGEIGIELHQMLLEHIRKFTISSSGGMALAKDLALYQETIATFGVSALSERFNLLRELANAYIAKPEALRSVIYEGVLGRIDPVLLVPYISLRADWGKRIEKDLFVRTR</sequence>
<feature type="domain" description="Exocyst complex component Sec10 N-terminal" evidence="7">
    <location>
        <begin position="47"/>
        <end position="159"/>
    </location>
</feature>
<keyword evidence="9" id="KW-1185">Reference proteome</keyword>
<evidence type="ECO:0000259" key="6">
    <source>
        <dbReference type="Pfam" id="PF07393"/>
    </source>
</evidence>
<dbReference type="STRING" id="1806994.A0A507CC42"/>
<dbReference type="InterPro" id="IPR048625">
    <property type="entry name" value="Sec10_N"/>
</dbReference>